<accession>N6W061</accession>
<protein>
    <recommendedName>
        <fullName evidence="3">Xylose isomerase-like TIM barrel domain-containing protein</fullName>
    </recommendedName>
</protein>
<dbReference type="InterPro" id="IPR036237">
    <property type="entry name" value="Xyl_isomerase-like_sf"/>
</dbReference>
<dbReference type="SUPFAM" id="SSF51658">
    <property type="entry name" value="Xylose isomerase-like"/>
    <property type="match status" value="1"/>
</dbReference>
<keyword evidence="2" id="KW-1185">Reference proteome</keyword>
<dbReference type="STRING" id="1069083.GCA_000371805_00048"/>
<organism evidence="1 2">
    <name type="scientific">Methanocaldococcus villosus KIN24-T80</name>
    <dbReference type="NCBI Taxonomy" id="1069083"/>
    <lineage>
        <taxon>Archaea</taxon>
        <taxon>Methanobacteriati</taxon>
        <taxon>Methanobacteriota</taxon>
        <taxon>Methanomada group</taxon>
        <taxon>Methanococci</taxon>
        <taxon>Methanococcales</taxon>
        <taxon>Methanocaldococcaceae</taxon>
        <taxon>Methanocaldococcus</taxon>
    </lineage>
</organism>
<proteinExistence type="predicted"/>
<reference evidence="1 2" key="1">
    <citation type="journal article" date="2013" name="Genome Announc.">
        <title>Draft Genome Sequence of a Highly Flagellated, Fast-Swimming Archaeon, Methanocaldococcus villosus Strain KIN24-T80 (DSM 22612).</title>
        <authorList>
            <person name="Thennarasu S."/>
            <person name="Polireddy D."/>
            <person name="Antony A."/>
            <person name="Yada M.R."/>
            <person name="Algarawi S."/>
            <person name="Sivakumar N."/>
        </authorList>
    </citation>
    <scope>NUCLEOTIDE SEQUENCE [LARGE SCALE GENOMIC DNA]</scope>
    <source>
        <strain evidence="1 2">KIN24-T80</strain>
    </source>
</reference>
<evidence type="ECO:0008006" key="3">
    <source>
        <dbReference type="Google" id="ProtNLM"/>
    </source>
</evidence>
<dbReference type="EMBL" id="APMM01000003">
    <property type="protein sequence ID" value="ENN96747.1"/>
    <property type="molecule type" value="Genomic_DNA"/>
</dbReference>
<dbReference type="PATRIC" id="fig|1069083.5.peg.92"/>
<name>N6W061_9EURY</name>
<comment type="caution">
    <text evidence="1">The sequence shown here is derived from an EMBL/GenBank/DDBJ whole genome shotgun (WGS) entry which is preliminary data.</text>
</comment>
<gene>
    <name evidence="1" type="ORF">J422_00481</name>
</gene>
<evidence type="ECO:0000313" key="1">
    <source>
        <dbReference type="EMBL" id="ENN96747.1"/>
    </source>
</evidence>
<dbReference type="Gene3D" id="3.20.20.150">
    <property type="entry name" value="Divalent-metal-dependent TIM barrel enzymes"/>
    <property type="match status" value="1"/>
</dbReference>
<dbReference type="OrthoDB" id="64756at2157"/>
<sequence length="304" mass="34970">MILFEWGTYNALSTLKQASLLGTRVTEIPPAILSRRLPEGYYESYKRLAKEYFSTILAHGPYYQLSSESGLRGHISAIEKASICGAEIYNYHLGKRVGDDINFHLEVLKKFNEVNNSLIYSPEPATNIGEFGSLDELLELVKAAKDEGIKVIPSLQLENIFLNELKVYETDDLEEASKKADIDWWLKILYKVDKISEYIMHFRFSQVIGLKYKNRFFKKRVPLGKGYPPLEPLVEALSTYLVDNALKGAFKKVLFVYTGLPEVKYKDLIDIYAMIMKRAVDKLMSKEAQLEYGEFYKILNIEEE</sequence>
<dbReference type="Proteomes" id="UP000053695">
    <property type="component" value="Unassembled WGS sequence"/>
</dbReference>
<dbReference type="AlphaFoldDB" id="N6W061"/>
<evidence type="ECO:0000313" key="2">
    <source>
        <dbReference type="Proteomes" id="UP000053695"/>
    </source>
</evidence>
<dbReference type="RefSeq" id="WP_004589778.1">
    <property type="nucleotide sequence ID" value="NZ_APMM01000003.1"/>
</dbReference>